<feature type="domain" description="Cyclophilin-like" evidence="1">
    <location>
        <begin position="9"/>
        <end position="114"/>
    </location>
</feature>
<dbReference type="Gene3D" id="2.40.100.20">
    <property type="match status" value="1"/>
</dbReference>
<dbReference type="InterPro" id="IPR029000">
    <property type="entry name" value="Cyclophilin-like_dom_sf"/>
</dbReference>
<dbReference type="STRING" id="1111728.GCA_000427805_00231"/>
<accession>A0A2C6DV41</accession>
<dbReference type="Proteomes" id="UP000224974">
    <property type="component" value="Unassembled WGS sequence"/>
</dbReference>
<evidence type="ECO:0000313" key="2">
    <source>
        <dbReference type="EMBL" id="PHI32714.1"/>
    </source>
</evidence>
<dbReference type="Pfam" id="PF18050">
    <property type="entry name" value="Cyclophil_like2"/>
    <property type="match status" value="1"/>
</dbReference>
<dbReference type="InterPro" id="IPR041183">
    <property type="entry name" value="Cyclophilin-like"/>
</dbReference>
<dbReference type="EMBL" id="PDDX01000001">
    <property type="protein sequence ID" value="PHI32714.1"/>
    <property type="molecule type" value="Genomic_DNA"/>
</dbReference>
<protein>
    <recommendedName>
        <fullName evidence="1">Cyclophilin-like domain-containing protein</fullName>
    </recommendedName>
</protein>
<evidence type="ECO:0000259" key="1">
    <source>
        <dbReference type="Pfam" id="PF18050"/>
    </source>
</evidence>
<dbReference type="OrthoDB" id="5298378at2"/>
<name>A0A2C6DV41_9GAMM</name>
<gene>
    <name evidence="2" type="ORF">CRN84_15625</name>
</gene>
<sequence>MQIRVINGDQSMISATLNNSQAAMDFLAMLPITLTLKDYGHNEKVAGLPQQLSTAGSPDGYTPSVKDIAYYAPWGNMVIYRQNFEYSRGLVKLGSIDYGMDILDISGPIQVIIEAVDEQPQ</sequence>
<comment type="caution">
    <text evidence="2">The sequence shown here is derived from an EMBL/GenBank/DDBJ whole genome shotgun (WGS) entry which is preliminary data.</text>
</comment>
<proteinExistence type="predicted"/>
<dbReference type="AlphaFoldDB" id="A0A2C6DV41"/>
<evidence type="ECO:0000313" key="3">
    <source>
        <dbReference type="Proteomes" id="UP000224974"/>
    </source>
</evidence>
<organism evidence="2 3">
    <name type="scientific">Budvicia aquatica</name>
    <dbReference type="NCBI Taxonomy" id="82979"/>
    <lineage>
        <taxon>Bacteria</taxon>
        <taxon>Pseudomonadati</taxon>
        <taxon>Pseudomonadota</taxon>
        <taxon>Gammaproteobacteria</taxon>
        <taxon>Enterobacterales</taxon>
        <taxon>Budviciaceae</taxon>
        <taxon>Budvicia</taxon>
    </lineage>
</organism>
<reference evidence="3" key="1">
    <citation type="submission" date="2017-09" db="EMBL/GenBank/DDBJ databases">
        <title>FDA dAtabase for Regulatory Grade micrObial Sequences (FDA-ARGOS): Supporting development and validation of Infectious Disease Dx tests.</title>
        <authorList>
            <person name="Minogue T."/>
            <person name="Wolcott M."/>
            <person name="Wasieloski L."/>
            <person name="Aguilar W."/>
            <person name="Moore D."/>
            <person name="Tallon L."/>
            <person name="Sadzewicz L."/>
            <person name="Ott S."/>
            <person name="Zhao X."/>
            <person name="Nagaraj S."/>
            <person name="Vavikolanu K."/>
            <person name="Aluvathingal J."/>
            <person name="Nadendla S."/>
            <person name="Sichtig H."/>
        </authorList>
    </citation>
    <scope>NUCLEOTIDE SEQUENCE [LARGE SCALE GENOMIC DNA]</scope>
    <source>
        <strain evidence="3">FDAARGOS_387</strain>
    </source>
</reference>
<keyword evidence="3" id="KW-1185">Reference proteome</keyword>
<dbReference type="SUPFAM" id="SSF50891">
    <property type="entry name" value="Cyclophilin-like"/>
    <property type="match status" value="1"/>
</dbReference>